<organism evidence="2 3">
    <name type="scientific">Candidatus Nomurabacteria bacterium GW2011_GWA1_46_11</name>
    <dbReference type="NCBI Taxonomy" id="1618732"/>
    <lineage>
        <taxon>Bacteria</taxon>
        <taxon>Candidatus Nomuraibacteriota</taxon>
    </lineage>
</organism>
<accession>A0A0G1NPI2</accession>
<protein>
    <submittedName>
        <fullName evidence="2">Uncharacterized protein</fullName>
    </submittedName>
</protein>
<feature type="transmembrane region" description="Helical" evidence="1">
    <location>
        <begin position="18"/>
        <end position="37"/>
    </location>
</feature>
<evidence type="ECO:0000256" key="1">
    <source>
        <dbReference type="SAM" id="Phobius"/>
    </source>
</evidence>
<sequence>MEQTQQKVPMIGGDDEKIIWSTVVATTFFVVVGFLYFNGSLSRTGFNEGVTPGAFFSGKQLEITCNEVGNLTAQERADRDRSLKEISKMSILTQNKLKALLPQDCYTSLEGSSIVLLGKQLEITCNDPGNLTAQEQVDHDRNLKEILATGKLTREELEALLPQGCYASLDGELIGVIEQDLGTCSYPSNLSAQELANLQNRIEEIFAMEGLTQEELKSLLSEVCPPNQ</sequence>
<dbReference type="Proteomes" id="UP000034107">
    <property type="component" value="Unassembled WGS sequence"/>
</dbReference>
<keyword evidence="1" id="KW-0812">Transmembrane</keyword>
<evidence type="ECO:0000313" key="3">
    <source>
        <dbReference type="Proteomes" id="UP000034107"/>
    </source>
</evidence>
<comment type="caution">
    <text evidence="2">The sequence shown here is derived from an EMBL/GenBank/DDBJ whole genome shotgun (WGS) entry which is preliminary data.</text>
</comment>
<dbReference type="AlphaFoldDB" id="A0A0G1NPI2"/>
<evidence type="ECO:0000313" key="2">
    <source>
        <dbReference type="EMBL" id="KKU22207.1"/>
    </source>
</evidence>
<gene>
    <name evidence="2" type="ORF">UX31_C0005G0017</name>
</gene>
<keyword evidence="1" id="KW-1133">Transmembrane helix</keyword>
<name>A0A0G1NPI2_9BACT</name>
<proteinExistence type="predicted"/>
<keyword evidence="1" id="KW-0472">Membrane</keyword>
<dbReference type="EMBL" id="LCLS01000005">
    <property type="protein sequence ID" value="KKU22207.1"/>
    <property type="molecule type" value="Genomic_DNA"/>
</dbReference>
<reference evidence="2 3" key="1">
    <citation type="journal article" date="2015" name="Nature">
        <title>rRNA introns, odd ribosomes, and small enigmatic genomes across a large radiation of phyla.</title>
        <authorList>
            <person name="Brown C.T."/>
            <person name="Hug L.A."/>
            <person name="Thomas B.C."/>
            <person name="Sharon I."/>
            <person name="Castelle C.J."/>
            <person name="Singh A."/>
            <person name="Wilkins M.J."/>
            <person name="Williams K.H."/>
            <person name="Banfield J.F."/>
        </authorList>
    </citation>
    <scope>NUCLEOTIDE SEQUENCE [LARGE SCALE GENOMIC DNA]</scope>
</reference>